<evidence type="ECO:0000313" key="1">
    <source>
        <dbReference type="EMBL" id="CAI5771390.1"/>
    </source>
</evidence>
<organism evidence="1 2">
    <name type="scientific">Podarcis lilfordi</name>
    <name type="common">Lilford's wall lizard</name>
    <dbReference type="NCBI Taxonomy" id="74358"/>
    <lineage>
        <taxon>Eukaryota</taxon>
        <taxon>Metazoa</taxon>
        <taxon>Chordata</taxon>
        <taxon>Craniata</taxon>
        <taxon>Vertebrata</taxon>
        <taxon>Euteleostomi</taxon>
        <taxon>Lepidosauria</taxon>
        <taxon>Squamata</taxon>
        <taxon>Bifurcata</taxon>
        <taxon>Unidentata</taxon>
        <taxon>Episquamata</taxon>
        <taxon>Laterata</taxon>
        <taxon>Lacertibaenia</taxon>
        <taxon>Lacertidae</taxon>
        <taxon>Podarcis</taxon>
    </lineage>
</organism>
<accession>A0AA35K4J6</accession>
<dbReference type="Proteomes" id="UP001178461">
    <property type="component" value="Chromosome 3"/>
</dbReference>
<gene>
    <name evidence="1" type="ORF">PODLI_1B007675</name>
</gene>
<sequence length="281" mass="31834">MSKLALPLNWKSSGRVLAIRLITFQQYISHGTPCCLSRLTIILPKKHHLTHSRYRCNIELTNDCDAFVSLLSRFEYISLVVSLLGVPGLVVWNRMNINSLACSAAKALNYTSQALHLLNKEQSELQHGLLQNRAAIDYLLMLHHYGCEQDLLPPRINDCRGRCKPRCSRREYVASTTSCDHPDHVYCCQKKGPTHPPGSTHPPDEICKGCKPSCSDREFVTSATYCQDPDLVYCCDIIESTPTEQMKCKGRCKPRCSRREYVASTTSCDHPDHVYCCRKKV</sequence>
<reference evidence="1" key="1">
    <citation type="submission" date="2022-12" db="EMBL/GenBank/DDBJ databases">
        <authorList>
            <person name="Alioto T."/>
            <person name="Alioto T."/>
            <person name="Gomez Garrido J."/>
        </authorList>
    </citation>
    <scope>NUCLEOTIDE SEQUENCE</scope>
</reference>
<dbReference type="AlphaFoldDB" id="A0AA35K4J6"/>
<protein>
    <submittedName>
        <fullName evidence="1">Uncharacterized protein</fullName>
    </submittedName>
</protein>
<dbReference type="Gene3D" id="1.10.287.210">
    <property type="match status" value="1"/>
</dbReference>
<dbReference type="SUPFAM" id="SSF58069">
    <property type="entry name" value="Virus ectodomain"/>
    <property type="match status" value="1"/>
</dbReference>
<proteinExistence type="predicted"/>
<dbReference type="EMBL" id="OX395128">
    <property type="protein sequence ID" value="CAI5771390.1"/>
    <property type="molecule type" value="Genomic_DNA"/>
</dbReference>
<evidence type="ECO:0000313" key="2">
    <source>
        <dbReference type="Proteomes" id="UP001178461"/>
    </source>
</evidence>
<keyword evidence="2" id="KW-1185">Reference proteome</keyword>
<name>A0AA35K4J6_9SAUR</name>